<sequence>MSTDDEYRAFRMLQVSTRKHEMTVLRDEGTYRHIRFKEPGTSIWWFDLVTWPGHLVITGDLQDFHFSRLDDMFEFFRKPPGYINASYWSEKLCGPQRFESFSPDSLKRQVYKHFRDWCRDNEGPHYPLWRAIRDEVLDYLDECDETLAHQRLHRFQFGRFNFGDSWEWNLRDYDWHFLVSLHAIVWGIKQYDKSKPVKVLQHHERTS</sequence>
<evidence type="ECO:0000313" key="1">
    <source>
        <dbReference type="EMBL" id="QPG68909.1"/>
    </source>
</evidence>
<reference evidence="2" key="1">
    <citation type="submission" date="2018-01" db="EMBL/GenBank/DDBJ databases">
        <title>Comparative genomics of Mycobacterium mucogenicum and Mycobacterium neoaurum clade members emphasizing tRNA and non-coding RNA.</title>
        <authorList>
            <person name="Behra P.R.K."/>
            <person name="Pettersson B.M.F."/>
            <person name="Das S."/>
            <person name="Dasgupta S."/>
            <person name="Kirsebom L.A."/>
        </authorList>
    </citation>
    <scope>NUCLEOTIDE SEQUENCE</scope>
    <source>
        <strain evidence="2">DSM 44124</strain>
    </source>
</reference>
<dbReference type="KEGG" id="mmuc:C1S78_026415"/>
<protein>
    <submittedName>
        <fullName evidence="2">Uncharacterized protein</fullName>
    </submittedName>
</protein>
<dbReference type="EMBL" id="CP062008">
    <property type="protein sequence ID" value="QPG68909.1"/>
    <property type="molecule type" value="Genomic_DNA"/>
</dbReference>
<gene>
    <name evidence="1" type="ORF">C1S78_026415</name>
    <name evidence="2" type="ORF">C1S78_26380</name>
</gene>
<accession>A0A8H2JIU8</accession>
<dbReference type="RefSeq" id="WP_053855247.1">
    <property type="nucleotide sequence ID" value="NZ_ANBS01000038.1"/>
</dbReference>
<reference evidence="1 3" key="3">
    <citation type="journal article" date="2019" name="Sci. Rep.">
        <title>Insight into the biology of Mycobacterium mucogenicum and Mycobacterium neoaurum clade members.</title>
        <authorList>
            <person name="Behra P.R.K."/>
            <person name="Pettersson B.M.F."/>
            <person name="Ramesh M."/>
            <person name="Dasgupta S."/>
            <person name="Kirsebom L.A."/>
        </authorList>
    </citation>
    <scope>NUCLEOTIDE SEQUENCE [LARGE SCALE GENOMIC DNA]</scope>
    <source>
        <strain evidence="1 3">DSM 44124</strain>
    </source>
</reference>
<name>A0A8H2JIU8_MYCMU</name>
<dbReference type="Proteomes" id="UP000309231">
    <property type="component" value="Chromosome"/>
</dbReference>
<dbReference type="EMBL" id="POTL01000001">
    <property type="protein sequence ID" value="TLH55435.1"/>
    <property type="molecule type" value="Genomic_DNA"/>
</dbReference>
<organism evidence="2">
    <name type="scientific">Mycolicibacterium mucogenicum DSM 44124</name>
    <dbReference type="NCBI Taxonomy" id="1226753"/>
    <lineage>
        <taxon>Bacteria</taxon>
        <taxon>Bacillati</taxon>
        <taxon>Actinomycetota</taxon>
        <taxon>Actinomycetes</taxon>
        <taxon>Mycobacteriales</taxon>
        <taxon>Mycobacteriaceae</taxon>
        <taxon>Mycolicibacterium</taxon>
    </lineage>
</organism>
<dbReference type="GeneID" id="76728495"/>
<reference evidence="1 3" key="2">
    <citation type="journal article" date="2019" name="BMC Evol. Biol.">
        <title>Comparative genomics of Mycobacterium mucogenicum and Mycobacterium neoaurum clade members emphasizing tRNA and non-coding RNA.</title>
        <authorList>
            <person name="Behra P.R.K."/>
            <person name="Pettersson B.M.F."/>
            <person name="Das S."/>
            <person name="Dasgupta S."/>
            <person name="Kirsebom L.A."/>
        </authorList>
    </citation>
    <scope>NUCLEOTIDE SEQUENCE [LARGE SCALE GENOMIC DNA]</scope>
    <source>
        <strain evidence="1 3">DSM 44124</strain>
    </source>
</reference>
<keyword evidence="3" id="KW-1185">Reference proteome</keyword>
<evidence type="ECO:0000313" key="3">
    <source>
        <dbReference type="Proteomes" id="UP000309231"/>
    </source>
</evidence>
<proteinExistence type="predicted"/>
<evidence type="ECO:0000313" key="2">
    <source>
        <dbReference type="EMBL" id="TLH55435.1"/>
    </source>
</evidence>
<dbReference type="AlphaFoldDB" id="A0A8H2JIU8"/>